<organism evidence="2 3">
    <name type="scientific">Seminavis robusta</name>
    <dbReference type="NCBI Taxonomy" id="568900"/>
    <lineage>
        <taxon>Eukaryota</taxon>
        <taxon>Sar</taxon>
        <taxon>Stramenopiles</taxon>
        <taxon>Ochrophyta</taxon>
        <taxon>Bacillariophyta</taxon>
        <taxon>Bacillariophyceae</taxon>
        <taxon>Bacillariophycidae</taxon>
        <taxon>Naviculales</taxon>
        <taxon>Naviculaceae</taxon>
        <taxon>Seminavis</taxon>
    </lineage>
</organism>
<feature type="signal peptide" evidence="1">
    <location>
        <begin position="1"/>
        <end position="21"/>
    </location>
</feature>
<sequence>MRLLGPKFVVGALATASLASAFVSPASRRSNIATTNLENNLPVQLQATTCGCDDVIMAGNPPAQALELDARKVIGAYSVQNAMGQELSMDELVLRKGNDDVSIVVFLRSLG</sequence>
<reference evidence="2" key="1">
    <citation type="submission" date="2020-06" db="EMBL/GenBank/DDBJ databases">
        <authorList>
            <consortium name="Plant Systems Biology data submission"/>
        </authorList>
    </citation>
    <scope>NUCLEOTIDE SEQUENCE</scope>
    <source>
        <strain evidence="2">D6</strain>
    </source>
</reference>
<accession>A0A9N8DUL5</accession>
<dbReference type="Proteomes" id="UP001153069">
    <property type="component" value="Unassembled WGS sequence"/>
</dbReference>
<protein>
    <submittedName>
        <fullName evidence="2">Uncharacterized protein</fullName>
    </submittedName>
</protein>
<gene>
    <name evidence="2" type="ORF">SEMRO_384_G131360.1</name>
</gene>
<evidence type="ECO:0000256" key="1">
    <source>
        <dbReference type="SAM" id="SignalP"/>
    </source>
</evidence>
<name>A0A9N8DUL5_9STRA</name>
<dbReference type="EMBL" id="CAICTM010000383">
    <property type="protein sequence ID" value="CAB9509297.1"/>
    <property type="molecule type" value="Genomic_DNA"/>
</dbReference>
<keyword evidence="3" id="KW-1185">Reference proteome</keyword>
<proteinExistence type="predicted"/>
<dbReference type="AlphaFoldDB" id="A0A9N8DUL5"/>
<keyword evidence="1" id="KW-0732">Signal</keyword>
<feature type="chain" id="PRO_5040484270" evidence="1">
    <location>
        <begin position="22"/>
        <end position="111"/>
    </location>
</feature>
<evidence type="ECO:0000313" key="3">
    <source>
        <dbReference type="Proteomes" id="UP001153069"/>
    </source>
</evidence>
<evidence type="ECO:0000313" key="2">
    <source>
        <dbReference type="EMBL" id="CAB9509297.1"/>
    </source>
</evidence>
<comment type="caution">
    <text evidence="2">The sequence shown here is derived from an EMBL/GenBank/DDBJ whole genome shotgun (WGS) entry which is preliminary data.</text>
</comment>